<proteinExistence type="predicted"/>
<dbReference type="AlphaFoldDB" id="A0AAV7QLX2"/>
<organism evidence="2 3">
    <name type="scientific">Pleurodeles waltl</name>
    <name type="common">Iberian ribbed newt</name>
    <dbReference type="NCBI Taxonomy" id="8319"/>
    <lineage>
        <taxon>Eukaryota</taxon>
        <taxon>Metazoa</taxon>
        <taxon>Chordata</taxon>
        <taxon>Craniata</taxon>
        <taxon>Vertebrata</taxon>
        <taxon>Euteleostomi</taxon>
        <taxon>Amphibia</taxon>
        <taxon>Batrachia</taxon>
        <taxon>Caudata</taxon>
        <taxon>Salamandroidea</taxon>
        <taxon>Salamandridae</taxon>
        <taxon>Pleurodelinae</taxon>
        <taxon>Pleurodeles</taxon>
    </lineage>
</organism>
<dbReference type="EMBL" id="JANPWB010000010">
    <property type="protein sequence ID" value="KAJ1141531.1"/>
    <property type="molecule type" value="Genomic_DNA"/>
</dbReference>
<dbReference type="SUPFAM" id="SSF52113">
    <property type="entry name" value="BRCT domain"/>
    <property type="match status" value="1"/>
</dbReference>
<feature type="non-terminal residue" evidence="2">
    <location>
        <position position="57"/>
    </location>
</feature>
<reference evidence="2" key="1">
    <citation type="journal article" date="2022" name="bioRxiv">
        <title>Sequencing and chromosome-scale assembly of the giantPleurodeles waltlgenome.</title>
        <authorList>
            <person name="Brown T."/>
            <person name="Elewa A."/>
            <person name="Iarovenko S."/>
            <person name="Subramanian E."/>
            <person name="Araus A.J."/>
            <person name="Petzold A."/>
            <person name="Susuki M."/>
            <person name="Suzuki K.-i.T."/>
            <person name="Hayashi T."/>
            <person name="Toyoda A."/>
            <person name="Oliveira C."/>
            <person name="Osipova E."/>
            <person name="Leigh N.D."/>
            <person name="Simon A."/>
            <person name="Yun M.H."/>
        </authorList>
    </citation>
    <scope>NUCLEOTIDE SEQUENCE</scope>
    <source>
        <strain evidence="2">20211129_DDA</strain>
        <tissue evidence="2">Liver</tissue>
    </source>
</reference>
<gene>
    <name evidence="2" type="ORF">NDU88_007860</name>
</gene>
<protein>
    <recommendedName>
        <fullName evidence="1">BRCT domain-containing protein</fullName>
    </recommendedName>
</protein>
<dbReference type="Proteomes" id="UP001066276">
    <property type="component" value="Chromosome 6"/>
</dbReference>
<evidence type="ECO:0000259" key="1">
    <source>
        <dbReference type="PROSITE" id="PS50172"/>
    </source>
</evidence>
<accession>A0AAV7QLX2</accession>
<feature type="non-terminal residue" evidence="2">
    <location>
        <position position="1"/>
    </location>
</feature>
<keyword evidence="3" id="KW-1185">Reference proteome</keyword>
<comment type="caution">
    <text evidence="2">The sequence shown here is derived from an EMBL/GenBank/DDBJ whole genome shotgun (WGS) entry which is preliminary data.</text>
</comment>
<dbReference type="PROSITE" id="PS50172">
    <property type="entry name" value="BRCT"/>
    <property type="match status" value="1"/>
</dbReference>
<dbReference type="InterPro" id="IPR001357">
    <property type="entry name" value="BRCT_dom"/>
</dbReference>
<name>A0AAV7QLX2_PLEWA</name>
<sequence>DHVTHIIAENNSGAEVLQWLQAETSRIISSFTILDISWFTDCMGAGEPVQIEGKHQL</sequence>
<evidence type="ECO:0000313" key="3">
    <source>
        <dbReference type="Proteomes" id="UP001066276"/>
    </source>
</evidence>
<dbReference type="Gene3D" id="3.40.50.10190">
    <property type="entry name" value="BRCT domain"/>
    <property type="match status" value="1"/>
</dbReference>
<dbReference type="InterPro" id="IPR036420">
    <property type="entry name" value="BRCT_dom_sf"/>
</dbReference>
<evidence type="ECO:0000313" key="2">
    <source>
        <dbReference type="EMBL" id="KAJ1141531.1"/>
    </source>
</evidence>
<feature type="domain" description="BRCT" evidence="1">
    <location>
        <begin position="1"/>
        <end position="56"/>
    </location>
</feature>